<feature type="region of interest" description="Disordered" evidence="1">
    <location>
        <begin position="67"/>
        <end position="95"/>
    </location>
</feature>
<dbReference type="GO" id="GO:0046872">
    <property type="term" value="F:metal ion binding"/>
    <property type="evidence" value="ECO:0007669"/>
    <property type="project" value="InterPro"/>
</dbReference>
<name>A0AAV0PWH9_9ROSI</name>
<evidence type="ECO:0008006" key="4">
    <source>
        <dbReference type="Google" id="ProtNLM"/>
    </source>
</evidence>
<dbReference type="AlphaFoldDB" id="A0AAV0PWH9"/>
<dbReference type="Proteomes" id="UP001154282">
    <property type="component" value="Unassembled WGS sequence"/>
</dbReference>
<gene>
    <name evidence="2" type="ORF">LITE_LOCUS40325</name>
</gene>
<reference evidence="2" key="1">
    <citation type="submission" date="2022-08" db="EMBL/GenBank/DDBJ databases">
        <authorList>
            <person name="Gutierrez-Valencia J."/>
        </authorList>
    </citation>
    <scope>NUCLEOTIDE SEQUENCE</scope>
</reference>
<dbReference type="Gene3D" id="3.30.70.100">
    <property type="match status" value="1"/>
</dbReference>
<feature type="compositionally biased region" description="Basic and acidic residues" evidence="1">
    <location>
        <begin position="287"/>
        <end position="299"/>
    </location>
</feature>
<evidence type="ECO:0000313" key="2">
    <source>
        <dbReference type="EMBL" id="CAI0475130.1"/>
    </source>
</evidence>
<sequence length="348" mass="38227">MKRMEFLCSSPSSTAICSSLDHRSMVRHSTATSSKQPIFGTCSSHEFFPVNPIKQRRSTSVVLSDLYKHPSSVSDRGKQSTPFDSRRRSSSADPRDLLLQLRRRQQHIRLGSSTHLLRSDDRTGAPPDWVSDSAPVPNSDRNQLWPNRPKETASIGGDVPVTERGHRHSSVSELARFGDPVFSDSGRISGMVVATTRHSKPNRSESSDEITSDKHVVSAVAPAQARTPRRVSFQDCPPVLKSSSSARSHDQVVVLRVSIHCKGCEGKVRKHISKMEGKGDVVQHRFSDEAGDREREGDPYGRTGKHLQGQDCTALGDFFVPSSPYAVHVSTAASSSSSSKVVNLKMVF</sequence>
<feature type="region of interest" description="Disordered" evidence="1">
    <location>
        <begin position="109"/>
        <end position="164"/>
    </location>
</feature>
<comment type="caution">
    <text evidence="2">The sequence shown here is derived from an EMBL/GenBank/DDBJ whole genome shotgun (WGS) entry which is preliminary data.</text>
</comment>
<feature type="region of interest" description="Disordered" evidence="1">
    <location>
        <begin position="195"/>
        <end position="229"/>
    </location>
</feature>
<dbReference type="EMBL" id="CAMGYJ010000009">
    <property type="protein sequence ID" value="CAI0475130.1"/>
    <property type="molecule type" value="Genomic_DNA"/>
</dbReference>
<accession>A0AAV0PWH9</accession>
<feature type="compositionally biased region" description="Basic and acidic residues" evidence="1">
    <location>
        <begin position="202"/>
        <end position="216"/>
    </location>
</feature>
<dbReference type="InterPro" id="IPR006121">
    <property type="entry name" value="HMA_dom"/>
</dbReference>
<organism evidence="2 3">
    <name type="scientific">Linum tenue</name>
    <dbReference type="NCBI Taxonomy" id="586396"/>
    <lineage>
        <taxon>Eukaryota</taxon>
        <taxon>Viridiplantae</taxon>
        <taxon>Streptophyta</taxon>
        <taxon>Embryophyta</taxon>
        <taxon>Tracheophyta</taxon>
        <taxon>Spermatophyta</taxon>
        <taxon>Magnoliopsida</taxon>
        <taxon>eudicotyledons</taxon>
        <taxon>Gunneridae</taxon>
        <taxon>Pentapetalae</taxon>
        <taxon>rosids</taxon>
        <taxon>fabids</taxon>
        <taxon>Malpighiales</taxon>
        <taxon>Linaceae</taxon>
        <taxon>Linum</taxon>
    </lineage>
</organism>
<proteinExistence type="predicted"/>
<keyword evidence="3" id="KW-1185">Reference proteome</keyword>
<dbReference type="CDD" id="cd00371">
    <property type="entry name" value="HMA"/>
    <property type="match status" value="1"/>
</dbReference>
<feature type="compositionally biased region" description="Polar residues" evidence="1">
    <location>
        <begin position="71"/>
        <end position="83"/>
    </location>
</feature>
<evidence type="ECO:0000256" key="1">
    <source>
        <dbReference type="SAM" id="MobiDB-lite"/>
    </source>
</evidence>
<feature type="region of interest" description="Disordered" evidence="1">
    <location>
        <begin position="287"/>
        <end position="306"/>
    </location>
</feature>
<evidence type="ECO:0000313" key="3">
    <source>
        <dbReference type="Proteomes" id="UP001154282"/>
    </source>
</evidence>
<dbReference type="InterPro" id="IPR044526">
    <property type="entry name" value="NAKR1-3"/>
</dbReference>
<protein>
    <recommendedName>
        <fullName evidence="4">HMA domain-containing protein</fullName>
    </recommendedName>
</protein>
<dbReference type="PANTHER" id="PTHR46119">
    <property type="entry name" value="OS08G0405700 PROTEIN"/>
    <property type="match status" value="1"/>
</dbReference>
<dbReference type="PANTHER" id="PTHR46119:SF12">
    <property type="entry name" value="PROTEIN SODIUM POTASSIUM ROOT DEFECTIVE 3"/>
    <property type="match status" value="1"/>
</dbReference>